<keyword evidence="4" id="KW-0472">Membrane</keyword>
<dbReference type="Gene3D" id="1.10.357.10">
    <property type="entry name" value="Tetracycline Repressor, domain 2"/>
    <property type="match status" value="1"/>
</dbReference>
<dbReference type="InterPro" id="IPR025196">
    <property type="entry name" value="DUF4126"/>
</dbReference>
<dbReference type="PANTHER" id="PTHR30055">
    <property type="entry name" value="HTH-TYPE TRANSCRIPTIONAL REGULATOR RUTR"/>
    <property type="match status" value="1"/>
</dbReference>
<dbReference type="SUPFAM" id="SSF46689">
    <property type="entry name" value="Homeodomain-like"/>
    <property type="match status" value="1"/>
</dbReference>
<dbReference type="Pfam" id="PF13548">
    <property type="entry name" value="DUF4126"/>
    <property type="match status" value="1"/>
</dbReference>
<proteinExistence type="predicted"/>
<evidence type="ECO:0000259" key="5">
    <source>
        <dbReference type="PROSITE" id="PS50977"/>
    </source>
</evidence>
<keyword evidence="4" id="KW-1133">Transmembrane helix</keyword>
<feature type="region of interest" description="Disordered" evidence="3">
    <location>
        <begin position="200"/>
        <end position="232"/>
    </location>
</feature>
<dbReference type="EMBL" id="AP022595">
    <property type="protein sequence ID" value="BBY59687.1"/>
    <property type="molecule type" value="Genomic_DNA"/>
</dbReference>
<keyword evidence="1 2" id="KW-0238">DNA-binding</keyword>
<dbReference type="PRINTS" id="PR00455">
    <property type="entry name" value="HTHTETR"/>
</dbReference>
<dbReference type="AlphaFoldDB" id="A0A7I7SRP7"/>
<feature type="transmembrane region" description="Helical" evidence="4">
    <location>
        <begin position="286"/>
        <end position="313"/>
    </location>
</feature>
<evidence type="ECO:0000313" key="6">
    <source>
        <dbReference type="EMBL" id="BBY59687.1"/>
    </source>
</evidence>
<dbReference type="Proteomes" id="UP000466445">
    <property type="component" value="Chromosome"/>
</dbReference>
<reference evidence="6 7" key="1">
    <citation type="journal article" date="2019" name="Emerg. Microbes Infect.">
        <title>Comprehensive subspecies identification of 175 nontuberculous mycobacteria species based on 7547 genomic profiles.</title>
        <authorList>
            <person name="Matsumoto Y."/>
            <person name="Kinjo T."/>
            <person name="Motooka D."/>
            <person name="Nabeya D."/>
            <person name="Jung N."/>
            <person name="Uechi K."/>
            <person name="Horii T."/>
            <person name="Iida T."/>
            <person name="Fujita J."/>
            <person name="Nakamura S."/>
        </authorList>
    </citation>
    <scope>NUCLEOTIDE SEQUENCE [LARGE SCALE GENOMIC DNA]</scope>
    <source>
        <strain evidence="6 7">JCM 30395</strain>
    </source>
</reference>
<dbReference type="SUPFAM" id="SSF48498">
    <property type="entry name" value="Tetracyclin repressor-like, C-terminal domain"/>
    <property type="match status" value="1"/>
</dbReference>
<feature type="DNA-binding region" description="H-T-H motif" evidence="2">
    <location>
        <begin position="34"/>
        <end position="53"/>
    </location>
</feature>
<dbReference type="InterPro" id="IPR009057">
    <property type="entry name" value="Homeodomain-like_sf"/>
</dbReference>
<dbReference type="InterPro" id="IPR001647">
    <property type="entry name" value="HTH_TetR"/>
</dbReference>
<keyword evidence="7" id="KW-1185">Reference proteome</keyword>
<evidence type="ECO:0000256" key="3">
    <source>
        <dbReference type="SAM" id="MobiDB-lite"/>
    </source>
</evidence>
<evidence type="ECO:0000256" key="2">
    <source>
        <dbReference type="PROSITE-ProRule" id="PRU00335"/>
    </source>
</evidence>
<evidence type="ECO:0000256" key="1">
    <source>
        <dbReference type="ARBA" id="ARBA00023125"/>
    </source>
</evidence>
<organism evidence="6 7">
    <name type="scientific">Mycolicibacterium sarraceniae</name>
    <dbReference type="NCBI Taxonomy" id="1534348"/>
    <lineage>
        <taxon>Bacteria</taxon>
        <taxon>Bacillati</taxon>
        <taxon>Actinomycetota</taxon>
        <taxon>Actinomycetes</taxon>
        <taxon>Mycobacteriales</taxon>
        <taxon>Mycobacteriaceae</taxon>
        <taxon>Mycolicibacterium</taxon>
    </lineage>
</organism>
<dbReference type="GO" id="GO:0003700">
    <property type="term" value="F:DNA-binding transcription factor activity"/>
    <property type="evidence" value="ECO:0007669"/>
    <property type="project" value="TreeGrafter"/>
</dbReference>
<dbReference type="InterPro" id="IPR041484">
    <property type="entry name" value="TetR_C_25"/>
</dbReference>
<dbReference type="KEGG" id="msar:MSAR_28230"/>
<evidence type="ECO:0000256" key="4">
    <source>
        <dbReference type="SAM" id="Phobius"/>
    </source>
</evidence>
<dbReference type="PROSITE" id="PS50977">
    <property type="entry name" value="HTH_TETR_2"/>
    <property type="match status" value="1"/>
</dbReference>
<gene>
    <name evidence="6" type="ORF">MSAR_28230</name>
</gene>
<dbReference type="Pfam" id="PF00440">
    <property type="entry name" value="TetR_N"/>
    <property type="match status" value="1"/>
</dbReference>
<dbReference type="GO" id="GO:0000976">
    <property type="term" value="F:transcription cis-regulatory region binding"/>
    <property type="evidence" value="ECO:0007669"/>
    <property type="project" value="TreeGrafter"/>
</dbReference>
<dbReference type="Pfam" id="PF17933">
    <property type="entry name" value="TetR_C_25"/>
    <property type="match status" value="1"/>
</dbReference>
<keyword evidence="4" id="KW-0812">Transmembrane</keyword>
<protein>
    <recommendedName>
        <fullName evidence="5">HTH tetR-type domain-containing protein</fullName>
    </recommendedName>
</protein>
<accession>A0A7I7SRP7</accession>
<feature type="compositionally biased region" description="Basic and acidic residues" evidence="3">
    <location>
        <begin position="205"/>
        <end position="229"/>
    </location>
</feature>
<feature type="domain" description="HTH tetR-type" evidence="5">
    <location>
        <begin position="12"/>
        <end position="71"/>
    </location>
</feature>
<dbReference type="PANTHER" id="PTHR30055:SF146">
    <property type="entry name" value="HTH-TYPE TRANSCRIPTIONAL DUAL REGULATOR CECR"/>
    <property type="match status" value="1"/>
</dbReference>
<evidence type="ECO:0000313" key="7">
    <source>
        <dbReference type="Proteomes" id="UP000466445"/>
    </source>
</evidence>
<dbReference type="InterPro" id="IPR036271">
    <property type="entry name" value="Tet_transcr_reg_TetR-rel_C_sf"/>
</dbReference>
<dbReference type="InterPro" id="IPR050109">
    <property type="entry name" value="HTH-type_TetR-like_transc_reg"/>
</dbReference>
<sequence>MFSILNIRSADLTTVARIRAAAIEQFGAHGFTVGVRAIAEAAGVSPGLVIHHFGSKDGLRQACDDFIAEEVRSEKSETIRSTDPATWLAAAAEIESFAPMMAYLVRSMQSGGELAKNLWRTMFAGVESYLEEGVQAGTIKPSRDPAARARYLGMAGGGAFLLYLQLHDNPTDLRAVLHDYANEMMLPALELYTEGPRTRLRQRRRADVRSPDRGRDRVRFEHRGTDRGGHRPRFARTGQWVPIAIGVVTALVVHPTKTTVRPAANVATAGVAAPVLSTLEDIASAALVFIAILIPALVLVVLIALAWAAAGLWRRRRRRTAARRTAGPG</sequence>
<name>A0A7I7SRP7_9MYCO</name>